<keyword evidence="3" id="KW-1185">Reference proteome</keyword>
<feature type="compositionally biased region" description="Low complexity" evidence="1">
    <location>
        <begin position="95"/>
        <end position="115"/>
    </location>
</feature>
<evidence type="ECO:0000313" key="2">
    <source>
        <dbReference type="EMBL" id="KAG5606587.1"/>
    </source>
</evidence>
<accession>A0A9J5Z0Y0</accession>
<dbReference type="OrthoDB" id="1364490at2759"/>
<evidence type="ECO:0000313" key="3">
    <source>
        <dbReference type="Proteomes" id="UP000824120"/>
    </source>
</evidence>
<protein>
    <submittedName>
        <fullName evidence="2">Uncharacterized protein</fullName>
    </submittedName>
</protein>
<reference evidence="2 3" key="1">
    <citation type="submission" date="2020-09" db="EMBL/GenBank/DDBJ databases">
        <title>De no assembly of potato wild relative species, Solanum commersonii.</title>
        <authorList>
            <person name="Cho K."/>
        </authorList>
    </citation>
    <scope>NUCLEOTIDE SEQUENCE [LARGE SCALE GENOMIC DNA]</scope>
    <source>
        <strain evidence="2">LZ3.2</strain>
        <tissue evidence="2">Leaf</tissue>
    </source>
</reference>
<dbReference type="Proteomes" id="UP000824120">
    <property type="component" value="Chromosome 5"/>
</dbReference>
<dbReference type="EMBL" id="JACXVP010000005">
    <property type="protein sequence ID" value="KAG5606587.1"/>
    <property type="molecule type" value="Genomic_DNA"/>
</dbReference>
<comment type="caution">
    <text evidence="2">The sequence shown here is derived from an EMBL/GenBank/DDBJ whole genome shotgun (WGS) entry which is preliminary data.</text>
</comment>
<feature type="region of interest" description="Disordered" evidence="1">
    <location>
        <begin position="86"/>
        <end position="133"/>
    </location>
</feature>
<dbReference type="AlphaFoldDB" id="A0A9J5Z0Y0"/>
<feature type="region of interest" description="Disordered" evidence="1">
    <location>
        <begin position="143"/>
        <end position="162"/>
    </location>
</feature>
<feature type="compositionally biased region" description="Basic and acidic residues" evidence="1">
    <location>
        <begin position="117"/>
        <end position="133"/>
    </location>
</feature>
<proteinExistence type="predicted"/>
<name>A0A9J5Z0Y0_SOLCO</name>
<organism evidence="2 3">
    <name type="scientific">Solanum commersonii</name>
    <name type="common">Commerson's wild potato</name>
    <name type="synonym">Commerson's nightshade</name>
    <dbReference type="NCBI Taxonomy" id="4109"/>
    <lineage>
        <taxon>Eukaryota</taxon>
        <taxon>Viridiplantae</taxon>
        <taxon>Streptophyta</taxon>
        <taxon>Embryophyta</taxon>
        <taxon>Tracheophyta</taxon>
        <taxon>Spermatophyta</taxon>
        <taxon>Magnoliopsida</taxon>
        <taxon>eudicotyledons</taxon>
        <taxon>Gunneridae</taxon>
        <taxon>Pentapetalae</taxon>
        <taxon>asterids</taxon>
        <taxon>lamiids</taxon>
        <taxon>Solanales</taxon>
        <taxon>Solanaceae</taxon>
        <taxon>Solanoideae</taxon>
        <taxon>Solaneae</taxon>
        <taxon>Solanum</taxon>
    </lineage>
</organism>
<evidence type="ECO:0000256" key="1">
    <source>
        <dbReference type="SAM" id="MobiDB-lite"/>
    </source>
</evidence>
<sequence>MKTTLAPKARIESQKGVTMLMEANHEHSTIFVPRLLKWNDVLSSNDWHFDAITQPFSSNSERSQIERVIPFPDGSIELKFLHNSITRSSSHRRSSWSSFSTSCPSRTVSRPPSSSKTAEEAETIHVDNDKEKVTGVEFSGDIPKVFHQDLPTSPIASEIARP</sequence>
<gene>
    <name evidence="2" type="ORF">H5410_028079</name>
</gene>